<keyword evidence="3" id="KW-1185">Reference proteome</keyword>
<dbReference type="AlphaFoldDB" id="A0A6A6PIA1"/>
<accession>A0A6A6PIA1</accession>
<evidence type="ECO:0000313" key="2">
    <source>
        <dbReference type="EMBL" id="KAF2479655.1"/>
    </source>
</evidence>
<dbReference type="OrthoDB" id="4167490at2759"/>
<proteinExistence type="predicted"/>
<dbReference type="GeneID" id="54475718"/>
<evidence type="ECO:0000313" key="3">
    <source>
        <dbReference type="Proteomes" id="UP000799767"/>
    </source>
</evidence>
<dbReference type="RefSeq" id="XP_033586225.1">
    <property type="nucleotide sequence ID" value="XM_033734716.1"/>
</dbReference>
<evidence type="ECO:0000256" key="1">
    <source>
        <dbReference type="SAM" id="MobiDB-lite"/>
    </source>
</evidence>
<dbReference type="Proteomes" id="UP000799767">
    <property type="component" value="Unassembled WGS sequence"/>
</dbReference>
<gene>
    <name evidence="2" type="ORF">BDY17DRAFT_304362</name>
</gene>
<name>A0A6A6PIA1_9PEZI</name>
<protein>
    <submittedName>
        <fullName evidence="2">Uncharacterized protein</fullName>
    </submittedName>
</protein>
<reference evidence="2" key="1">
    <citation type="journal article" date="2020" name="Stud. Mycol.">
        <title>101 Dothideomycetes genomes: a test case for predicting lifestyles and emergence of pathogens.</title>
        <authorList>
            <person name="Haridas S."/>
            <person name="Albert R."/>
            <person name="Binder M."/>
            <person name="Bloem J."/>
            <person name="Labutti K."/>
            <person name="Salamov A."/>
            <person name="Andreopoulos B."/>
            <person name="Baker S."/>
            <person name="Barry K."/>
            <person name="Bills G."/>
            <person name="Bluhm B."/>
            <person name="Cannon C."/>
            <person name="Castanera R."/>
            <person name="Culley D."/>
            <person name="Daum C."/>
            <person name="Ezra D."/>
            <person name="Gonzalez J."/>
            <person name="Henrissat B."/>
            <person name="Kuo A."/>
            <person name="Liang C."/>
            <person name="Lipzen A."/>
            <person name="Lutzoni F."/>
            <person name="Magnuson J."/>
            <person name="Mondo S."/>
            <person name="Nolan M."/>
            <person name="Ohm R."/>
            <person name="Pangilinan J."/>
            <person name="Park H.-J."/>
            <person name="Ramirez L."/>
            <person name="Alfaro M."/>
            <person name="Sun H."/>
            <person name="Tritt A."/>
            <person name="Yoshinaga Y."/>
            <person name="Zwiers L.-H."/>
            <person name="Turgeon B."/>
            <person name="Goodwin S."/>
            <person name="Spatafora J."/>
            <person name="Crous P."/>
            <person name="Grigoriev I."/>
        </authorList>
    </citation>
    <scope>NUCLEOTIDE SEQUENCE</scope>
    <source>
        <strain evidence="2">CBS 113389</strain>
    </source>
</reference>
<sequence length="356" mass="40823">MASRTPMRLRGKRNATAAEKWHHGKQRHQSSTPAPLERGASSSLDPADIVSEHRRKRRRLDPELSRLEQLPTEILQAIFVESANVDLPLASPRLASQLQSAHLHRELTSRVMERVTGSENKSPYSSVTELKSASRLMNSKFFTWQFFQDWIRDEVEARKLLVHWLFADIVLPSKIQRHRERKLEWLHLRPSPRLLPPVKLLRAPFTQDKADMLECLVLDYRKLGPTPPAYAELVQDGFKQAILNNAVGTLSSFGRLGAKVDTELLRVAVCEARCNRAVVYELKLQGRKGREAGHDIDWLDPELWGWAEKACKNGDKPGLWLKDLLRLEAHLVMNPPLLRDDERIPLPQPVLHDMMD</sequence>
<dbReference type="EMBL" id="MU001641">
    <property type="protein sequence ID" value="KAF2479655.1"/>
    <property type="molecule type" value="Genomic_DNA"/>
</dbReference>
<organism evidence="2 3">
    <name type="scientific">Neohortaea acidophila</name>
    <dbReference type="NCBI Taxonomy" id="245834"/>
    <lineage>
        <taxon>Eukaryota</taxon>
        <taxon>Fungi</taxon>
        <taxon>Dikarya</taxon>
        <taxon>Ascomycota</taxon>
        <taxon>Pezizomycotina</taxon>
        <taxon>Dothideomycetes</taxon>
        <taxon>Dothideomycetidae</taxon>
        <taxon>Mycosphaerellales</taxon>
        <taxon>Teratosphaeriaceae</taxon>
        <taxon>Neohortaea</taxon>
    </lineage>
</organism>
<feature type="region of interest" description="Disordered" evidence="1">
    <location>
        <begin position="1"/>
        <end position="56"/>
    </location>
</feature>